<reference evidence="1" key="1">
    <citation type="submission" date="2019-11" db="EMBL/GenBank/DDBJ databases">
        <title>Microbial mats filling the niche in hypersaline microbial mats.</title>
        <authorList>
            <person name="Wong H.L."/>
            <person name="Macleod F.I."/>
            <person name="White R.A. III"/>
            <person name="Burns B.P."/>
        </authorList>
    </citation>
    <scope>NUCLEOTIDE SEQUENCE</scope>
    <source>
        <strain evidence="1">Bin_327</strain>
    </source>
</reference>
<accession>A0A9D5KAA7</accession>
<evidence type="ECO:0000313" key="1">
    <source>
        <dbReference type="EMBL" id="MBD3365377.1"/>
    </source>
</evidence>
<organism evidence="1 2">
    <name type="scientific">candidate division WOR-3 bacterium</name>
    <dbReference type="NCBI Taxonomy" id="2052148"/>
    <lineage>
        <taxon>Bacteria</taxon>
        <taxon>Bacteria division WOR-3</taxon>
    </lineage>
</organism>
<name>A0A9D5KAA7_UNCW3</name>
<proteinExistence type="predicted"/>
<gene>
    <name evidence="1" type="ORF">GF359_09210</name>
</gene>
<comment type="caution">
    <text evidence="1">The sequence shown here is derived from an EMBL/GenBank/DDBJ whole genome shotgun (WGS) entry which is preliminary data.</text>
</comment>
<dbReference type="PROSITE" id="PS51257">
    <property type="entry name" value="PROKAR_LIPOPROTEIN"/>
    <property type="match status" value="1"/>
</dbReference>
<dbReference type="Proteomes" id="UP000630660">
    <property type="component" value="Unassembled WGS sequence"/>
</dbReference>
<sequence>MRRLIFILPLMWGIACTGLDPDAAEEEITRLVEDEDHFVTEDISIDLAVTDSLAVDSARVVTRITLNTTFASESLGIEFNTEFRKDTIRIVGDTATVQLLREYSGTMVSTIEPSAGGSSKDITRDFGTERTQSAHYADEEGWGIVGCSFAEERSDTNITRIYCLVLDDSDTIRNSATISELDSFPVLSSGKAYSLLLRTTADTCDVVCFAKGADVVRFTPKENTEEDWTDRWEAEVTVGEEPLIIGVINRTSLGDESYPADFDLWIIPLIE</sequence>
<protein>
    <submittedName>
        <fullName evidence="1">Uncharacterized protein</fullName>
    </submittedName>
</protein>
<evidence type="ECO:0000313" key="2">
    <source>
        <dbReference type="Proteomes" id="UP000630660"/>
    </source>
</evidence>
<dbReference type="EMBL" id="WJKJ01000307">
    <property type="protein sequence ID" value="MBD3365377.1"/>
    <property type="molecule type" value="Genomic_DNA"/>
</dbReference>
<dbReference type="AlphaFoldDB" id="A0A9D5KAA7"/>